<evidence type="ECO:0000256" key="2">
    <source>
        <dbReference type="ARBA" id="ARBA00022448"/>
    </source>
</evidence>
<evidence type="ECO:0000259" key="9">
    <source>
        <dbReference type="PROSITE" id="PS51379"/>
    </source>
</evidence>
<keyword evidence="6 8" id="KW-0408">Iron</keyword>
<dbReference type="RefSeq" id="WP_062747071.1">
    <property type="nucleotide sequence ID" value="NZ_BOQQ01000005.1"/>
</dbReference>
<comment type="caution">
    <text evidence="11">The sequence shown here is derived from an EMBL/GenBank/DDBJ whole genome shotgun (WGS) entry which is preliminary data.</text>
</comment>
<evidence type="ECO:0000313" key="13">
    <source>
        <dbReference type="Proteomes" id="UP000216207"/>
    </source>
</evidence>
<dbReference type="Proteomes" id="UP000216133">
    <property type="component" value="Unassembled WGS sequence"/>
</dbReference>
<dbReference type="InterPro" id="IPR052395">
    <property type="entry name" value="ET_Ferredoxin"/>
</dbReference>
<dbReference type="AlphaFoldDB" id="A0A268RZI9"/>
<evidence type="ECO:0000256" key="5">
    <source>
        <dbReference type="ARBA" id="ARBA00022982"/>
    </source>
</evidence>
<keyword evidence="3" id="KW-0004">4Fe-4S</keyword>
<comment type="cofactor">
    <cofactor evidence="1">
        <name>[4Fe-4S] cluster</name>
        <dbReference type="ChEBI" id="CHEBI:49883"/>
    </cofactor>
</comment>
<dbReference type="GO" id="GO:0005506">
    <property type="term" value="F:iron ion binding"/>
    <property type="evidence" value="ECO:0007669"/>
    <property type="project" value="UniProtKB-UniRule"/>
</dbReference>
<name>A0A268RZI9_SHOCL</name>
<reference evidence="12 13" key="1">
    <citation type="submission" date="2017-07" db="EMBL/GenBank/DDBJ databases">
        <title>Isolation and whole genome analysis of endospore-forming bacteria from heroin.</title>
        <authorList>
            <person name="Kalinowski J."/>
            <person name="Ahrens B."/>
            <person name="Al-Dilaimi A."/>
            <person name="Winkler A."/>
            <person name="Wibberg D."/>
            <person name="Schleenbecker U."/>
            <person name="Ruckert C."/>
            <person name="Wolfel R."/>
            <person name="Grass G."/>
        </authorList>
    </citation>
    <scope>NUCLEOTIDE SEQUENCE [LARGE SCALE GENOMIC DNA]</scope>
    <source>
        <strain evidence="11 12">7523-2</strain>
        <strain evidence="10 13">7539</strain>
    </source>
</reference>
<accession>A0A268RZI9</accession>
<evidence type="ECO:0000256" key="7">
    <source>
        <dbReference type="ARBA" id="ARBA00023014"/>
    </source>
</evidence>
<evidence type="ECO:0000256" key="6">
    <source>
        <dbReference type="ARBA" id="ARBA00023004"/>
    </source>
</evidence>
<dbReference type="PANTHER" id="PTHR39163">
    <property type="entry name" value="FERREDOXIN"/>
    <property type="match status" value="1"/>
</dbReference>
<dbReference type="PROSITE" id="PS51379">
    <property type="entry name" value="4FE4S_FER_2"/>
    <property type="match status" value="1"/>
</dbReference>
<sequence>MKNCYTIVELDTCIACGACGLVAPDVYDYNEEGLAYALLDHNTGNKPLPDLLVDDAIDAKDGCPTDSIKISDKPFNGDPTKYE</sequence>
<gene>
    <name evidence="11" type="ORF">CHH61_12555</name>
    <name evidence="10" type="ORF">CHH72_01860</name>
</gene>
<keyword evidence="4 8" id="KW-0479">Metal-binding</keyword>
<dbReference type="Proteomes" id="UP000216207">
    <property type="component" value="Unassembled WGS sequence"/>
</dbReference>
<organism evidence="11 12">
    <name type="scientific">Shouchella clausii</name>
    <name type="common">Alkalihalobacillus clausii</name>
    <dbReference type="NCBI Taxonomy" id="79880"/>
    <lineage>
        <taxon>Bacteria</taxon>
        <taxon>Bacillati</taxon>
        <taxon>Bacillota</taxon>
        <taxon>Bacilli</taxon>
        <taxon>Bacillales</taxon>
        <taxon>Bacillaceae</taxon>
        <taxon>Shouchella</taxon>
    </lineage>
</organism>
<dbReference type="GeneID" id="86925956"/>
<evidence type="ECO:0000313" key="11">
    <source>
        <dbReference type="EMBL" id="PAF25685.1"/>
    </source>
</evidence>
<dbReference type="GO" id="GO:0009055">
    <property type="term" value="F:electron transfer activity"/>
    <property type="evidence" value="ECO:0007669"/>
    <property type="project" value="UniProtKB-UniRule"/>
</dbReference>
<dbReference type="EMBL" id="NPCC01000004">
    <property type="protein sequence ID" value="PAE90649.1"/>
    <property type="molecule type" value="Genomic_DNA"/>
</dbReference>
<dbReference type="Gene3D" id="3.30.70.20">
    <property type="match status" value="1"/>
</dbReference>
<dbReference type="Pfam" id="PF13370">
    <property type="entry name" value="Fer4_13"/>
    <property type="match status" value="1"/>
</dbReference>
<dbReference type="PANTHER" id="PTHR39163:SF1">
    <property type="entry name" value="FERREDOXIN"/>
    <property type="match status" value="1"/>
</dbReference>
<evidence type="ECO:0000313" key="12">
    <source>
        <dbReference type="Proteomes" id="UP000216133"/>
    </source>
</evidence>
<evidence type="ECO:0000256" key="1">
    <source>
        <dbReference type="ARBA" id="ARBA00001966"/>
    </source>
</evidence>
<proteinExistence type="predicted"/>
<dbReference type="GO" id="GO:0051539">
    <property type="term" value="F:4 iron, 4 sulfur cluster binding"/>
    <property type="evidence" value="ECO:0007669"/>
    <property type="project" value="UniProtKB-KW"/>
</dbReference>
<evidence type="ECO:0000256" key="4">
    <source>
        <dbReference type="ARBA" id="ARBA00022723"/>
    </source>
</evidence>
<evidence type="ECO:0000256" key="3">
    <source>
        <dbReference type="ARBA" id="ARBA00022485"/>
    </source>
</evidence>
<dbReference type="SUPFAM" id="SSF54862">
    <property type="entry name" value="4Fe-4S ferredoxins"/>
    <property type="match status" value="1"/>
</dbReference>
<comment type="function">
    <text evidence="8">Ferredoxins are iron-sulfur proteins that transfer electrons in a wide variety of metabolic reactions.</text>
</comment>
<keyword evidence="7 8" id="KW-0411">Iron-sulfur</keyword>
<dbReference type="EMBL" id="NPBS01000064">
    <property type="protein sequence ID" value="PAF25685.1"/>
    <property type="molecule type" value="Genomic_DNA"/>
</dbReference>
<feature type="domain" description="4Fe-4S ferredoxin-type" evidence="9">
    <location>
        <begin position="4"/>
        <end position="32"/>
    </location>
</feature>
<evidence type="ECO:0000313" key="10">
    <source>
        <dbReference type="EMBL" id="PAE90649.1"/>
    </source>
</evidence>
<keyword evidence="5 8" id="KW-0249">Electron transport</keyword>
<protein>
    <recommendedName>
        <fullName evidence="8">Ferredoxin</fullName>
    </recommendedName>
</protein>
<dbReference type="PRINTS" id="PR00352">
    <property type="entry name" value="3FE4SFRDOXIN"/>
</dbReference>
<dbReference type="InterPro" id="IPR001080">
    <property type="entry name" value="3Fe4S_ferredoxin"/>
</dbReference>
<keyword evidence="2 8" id="KW-0813">Transport</keyword>
<dbReference type="InterPro" id="IPR017896">
    <property type="entry name" value="4Fe4S_Fe-S-bd"/>
</dbReference>
<evidence type="ECO:0000256" key="8">
    <source>
        <dbReference type="RuleBase" id="RU368020"/>
    </source>
</evidence>